<dbReference type="EMBL" id="CP039351">
    <property type="protein sequence ID" value="QCE00594.1"/>
    <property type="molecule type" value="Genomic_DNA"/>
</dbReference>
<organism evidence="1 2">
    <name type="scientific">Vigna unguiculata</name>
    <name type="common">Cowpea</name>
    <dbReference type="NCBI Taxonomy" id="3917"/>
    <lineage>
        <taxon>Eukaryota</taxon>
        <taxon>Viridiplantae</taxon>
        <taxon>Streptophyta</taxon>
        <taxon>Embryophyta</taxon>
        <taxon>Tracheophyta</taxon>
        <taxon>Spermatophyta</taxon>
        <taxon>Magnoliopsida</taxon>
        <taxon>eudicotyledons</taxon>
        <taxon>Gunneridae</taxon>
        <taxon>Pentapetalae</taxon>
        <taxon>rosids</taxon>
        <taxon>fabids</taxon>
        <taxon>Fabales</taxon>
        <taxon>Fabaceae</taxon>
        <taxon>Papilionoideae</taxon>
        <taxon>50 kb inversion clade</taxon>
        <taxon>NPAAA clade</taxon>
        <taxon>indigoferoid/millettioid clade</taxon>
        <taxon>Phaseoleae</taxon>
        <taxon>Vigna</taxon>
    </lineage>
</organism>
<accession>A0A4D6MII0</accession>
<dbReference type="Proteomes" id="UP000501690">
    <property type="component" value="Linkage Group LG7"/>
</dbReference>
<evidence type="ECO:0000313" key="2">
    <source>
        <dbReference type="Proteomes" id="UP000501690"/>
    </source>
</evidence>
<evidence type="ECO:0000313" key="1">
    <source>
        <dbReference type="EMBL" id="QCE00594.1"/>
    </source>
</evidence>
<reference evidence="1 2" key="1">
    <citation type="submission" date="2019-04" db="EMBL/GenBank/DDBJ databases">
        <title>An improved genome assembly and genetic linkage map for asparagus bean, Vigna unguiculata ssp. sesquipedialis.</title>
        <authorList>
            <person name="Xia Q."/>
            <person name="Zhang R."/>
            <person name="Dong Y."/>
        </authorList>
    </citation>
    <scope>NUCLEOTIDE SEQUENCE [LARGE SCALE GENOMIC DNA]</scope>
    <source>
        <tissue evidence="1">Leaf</tissue>
    </source>
</reference>
<protein>
    <submittedName>
        <fullName evidence="1">Uncharacterized protein</fullName>
    </submittedName>
</protein>
<gene>
    <name evidence="1" type="ORF">DEO72_LG7g1884</name>
</gene>
<proteinExistence type="predicted"/>
<name>A0A4D6MII0_VIGUN</name>
<dbReference type="AlphaFoldDB" id="A0A4D6MII0"/>
<keyword evidence="2" id="KW-1185">Reference proteome</keyword>
<sequence length="108" mass="11654">MMVVSLQQRLWWPTVEDGGAVVLHMKCGVECVLAVVFATSARTEKMMALSRFRSVPRCCSGCCCRWSCAGGVAEARWSERKRTRALMEEDGGGTVAALLQLRGGANGG</sequence>